<dbReference type="InterPro" id="IPR019223">
    <property type="entry name" value="DUF2147"/>
</dbReference>
<accession>A0A939J634</accession>
<dbReference type="PANTHER" id="PTHR36919:SF2">
    <property type="entry name" value="BLL6627 PROTEIN"/>
    <property type="match status" value="1"/>
</dbReference>
<dbReference type="Proteomes" id="UP000664779">
    <property type="component" value="Unassembled WGS sequence"/>
</dbReference>
<feature type="signal peptide" evidence="1">
    <location>
        <begin position="1"/>
        <end position="38"/>
    </location>
</feature>
<sequence length="166" mass="18321">MCLIGSFQNTSARRLSAKLRSLFSKPLGLLALSMIAFAAASAVNAAPNIDGRWRTPDKAVIDITACGSSPCGKLISFRPLDGQKMDTARDIRHRDTSKRSRKLVGLTVLWQLAPHGNLWRGRIYDPRRGFSAAATLRLLSPDQMEVTGCVRAVLKICKNETWIKLK</sequence>
<reference evidence="3" key="1">
    <citation type="submission" date="2021-03" db="EMBL/GenBank/DDBJ databases">
        <title>Roseibium sp. CAU 1637 isolated from Incheon.</title>
        <authorList>
            <person name="Kim W."/>
        </authorList>
    </citation>
    <scope>NUCLEOTIDE SEQUENCE</scope>
    <source>
        <strain evidence="3">CAU 1637</strain>
    </source>
</reference>
<organism evidence="3 4">
    <name type="scientific">Roseibium limicola</name>
    <dbReference type="NCBI Taxonomy" id="2816037"/>
    <lineage>
        <taxon>Bacteria</taxon>
        <taxon>Pseudomonadati</taxon>
        <taxon>Pseudomonadota</taxon>
        <taxon>Alphaproteobacteria</taxon>
        <taxon>Hyphomicrobiales</taxon>
        <taxon>Stappiaceae</taxon>
        <taxon>Roseibium</taxon>
    </lineage>
</organism>
<proteinExistence type="predicted"/>
<dbReference type="EMBL" id="JAFLNF010000002">
    <property type="protein sequence ID" value="MBO0344707.1"/>
    <property type="molecule type" value="Genomic_DNA"/>
</dbReference>
<dbReference type="AlphaFoldDB" id="A0A939J634"/>
<gene>
    <name evidence="3" type="ORF">J0X15_05715</name>
</gene>
<keyword evidence="1" id="KW-0732">Signal</keyword>
<evidence type="ECO:0000313" key="4">
    <source>
        <dbReference type="Proteomes" id="UP000664779"/>
    </source>
</evidence>
<feature type="domain" description="DUF2147" evidence="2">
    <location>
        <begin position="51"/>
        <end position="163"/>
    </location>
</feature>
<protein>
    <submittedName>
        <fullName evidence="3">DUF2147 domain-containing protein</fullName>
    </submittedName>
</protein>
<evidence type="ECO:0000313" key="3">
    <source>
        <dbReference type="EMBL" id="MBO0344707.1"/>
    </source>
</evidence>
<dbReference type="Gene3D" id="2.40.128.520">
    <property type="match status" value="1"/>
</dbReference>
<feature type="chain" id="PRO_5036699266" evidence="1">
    <location>
        <begin position="39"/>
        <end position="166"/>
    </location>
</feature>
<keyword evidence="4" id="KW-1185">Reference proteome</keyword>
<evidence type="ECO:0000259" key="2">
    <source>
        <dbReference type="Pfam" id="PF09917"/>
    </source>
</evidence>
<comment type="caution">
    <text evidence="3">The sequence shown here is derived from an EMBL/GenBank/DDBJ whole genome shotgun (WGS) entry which is preliminary data.</text>
</comment>
<dbReference type="Pfam" id="PF09917">
    <property type="entry name" value="DUF2147"/>
    <property type="match status" value="1"/>
</dbReference>
<evidence type="ECO:0000256" key="1">
    <source>
        <dbReference type="SAM" id="SignalP"/>
    </source>
</evidence>
<dbReference type="PANTHER" id="PTHR36919">
    <property type="entry name" value="BLR1215 PROTEIN"/>
    <property type="match status" value="1"/>
</dbReference>
<name>A0A939J634_9HYPH</name>